<name>A0ABX8SH29_9ACTN</name>
<evidence type="ECO:0000313" key="9">
    <source>
        <dbReference type="EMBL" id="QXT61787.1"/>
    </source>
</evidence>
<dbReference type="EC" id="2.7.11.1" evidence="1"/>
<feature type="domain" description="Protein kinase" evidence="8">
    <location>
        <begin position="14"/>
        <end position="276"/>
    </location>
</feature>
<dbReference type="PANTHER" id="PTHR43289:SF6">
    <property type="entry name" value="SERINE_THREONINE-PROTEIN KINASE NEKL-3"/>
    <property type="match status" value="1"/>
</dbReference>
<dbReference type="Proteomes" id="UP000824504">
    <property type="component" value="Chromosome"/>
</dbReference>
<evidence type="ECO:0000256" key="1">
    <source>
        <dbReference type="ARBA" id="ARBA00012513"/>
    </source>
</evidence>
<keyword evidence="7" id="KW-0812">Transmembrane</keyword>
<dbReference type="GO" id="GO:0004674">
    <property type="term" value="F:protein serine/threonine kinase activity"/>
    <property type="evidence" value="ECO:0007669"/>
    <property type="project" value="UniProtKB-KW"/>
</dbReference>
<evidence type="ECO:0000256" key="5">
    <source>
        <dbReference type="ARBA" id="ARBA00022777"/>
    </source>
</evidence>
<keyword evidence="5 9" id="KW-0418">Kinase</keyword>
<keyword evidence="10" id="KW-1185">Reference proteome</keyword>
<keyword evidence="7" id="KW-0472">Membrane</keyword>
<dbReference type="PROSITE" id="PS50011">
    <property type="entry name" value="PROTEIN_KINASE_DOM"/>
    <property type="match status" value="1"/>
</dbReference>
<dbReference type="InterPro" id="IPR000719">
    <property type="entry name" value="Prot_kinase_dom"/>
</dbReference>
<evidence type="ECO:0000256" key="6">
    <source>
        <dbReference type="ARBA" id="ARBA00022840"/>
    </source>
</evidence>
<protein>
    <recommendedName>
        <fullName evidence="1">non-specific serine/threonine protein kinase</fullName>
        <ecNumber evidence="1">2.7.11.1</ecNumber>
    </recommendedName>
</protein>
<evidence type="ECO:0000313" key="10">
    <source>
        <dbReference type="Proteomes" id="UP000824504"/>
    </source>
</evidence>
<evidence type="ECO:0000256" key="7">
    <source>
        <dbReference type="SAM" id="Phobius"/>
    </source>
</evidence>
<proteinExistence type="predicted"/>
<reference evidence="9 10" key="1">
    <citation type="submission" date="2021-07" db="EMBL/GenBank/DDBJ databases">
        <title>complete genome sequencing of Tessaracoccus sp.J1M15.</title>
        <authorList>
            <person name="Bae J.-W."/>
            <person name="Kim D.-y."/>
        </authorList>
    </citation>
    <scope>NUCLEOTIDE SEQUENCE [LARGE SCALE GENOMIC DNA]</scope>
    <source>
        <strain evidence="9 10">J1M15</strain>
    </source>
</reference>
<keyword evidence="6" id="KW-0067">ATP-binding</keyword>
<evidence type="ECO:0000256" key="4">
    <source>
        <dbReference type="ARBA" id="ARBA00022741"/>
    </source>
</evidence>
<sequence>MISEHPHTIIGGRWSIYGLPIRGGMSVLFPAVDGAGTKAMIKFSKVDADESMRARFEAEGRALLAAPNPNTVRLIDSGMDVHPQASSRAPVPYLVLEHVDGVTLDERMRQTGPMGWDEAAGIAVGVLNGLRHLHAAGIIHRDLCPRNIMISPDGHATIIDLGIALSPSSSPRLTEVGSVIGKWRYMSPEQMDACPVDPRTDLYSLAVVLFELLSGRHPFPVGDSPATMRAKQSPDWSAIFQSFPGSAAVGQLLITALSPHPEDRYPTAASMSDAVLHVASFGGTATQAIASDTATTLREAGPGPQGTRVLPTDVAHTRVEAPLAVPTASAIELVSDENRAVFDRAVTAARERIDRHAAVFQATIRGALEERFRRDIRRSLPPTIALGVIVAIIAFLITWGMP</sequence>
<dbReference type="Pfam" id="PF00069">
    <property type="entry name" value="Pkinase"/>
    <property type="match status" value="1"/>
</dbReference>
<evidence type="ECO:0000256" key="2">
    <source>
        <dbReference type="ARBA" id="ARBA00022527"/>
    </source>
</evidence>
<dbReference type="EMBL" id="CP079216">
    <property type="protein sequence ID" value="QXT61787.1"/>
    <property type="molecule type" value="Genomic_DNA"/>
</dbReference>
<dbReference type="RefSeq" id="WP_219080052.1">
    <property type="nucleotide sequence ID" value="NZ_CP079216.1"/>
</dbReference>
<gene>
    <name evidence="9" type="ORF">KDB89_08240</name>
</gene>
<keyword evidence="2 9" id="KW-0723">Serine/threonine-protein kinase</keyword>
<keyword evidence="7" id="KW-1133">Transmembrane helix</keyword>
<keyword evidence="3" id="KW-0808">Transferase</keyword>
<evidence type="ECO:0000256" key="3">
    <source>
        <dbReference type="ARBA" id="ARBA00022679"/>
    </source>
</evidence>
<accession>A0ABX8SH29</accession>
<dbReference type="PROSITE" id="PS00109">
    <property type="entry name" value="PROTEIN_KINASE_TYR"/>
    <property type="match status" value="1"/>
</dbReference>
<dbReference type="CDD" id="cd14014">
    <property type="entry name" value="STKc_PknB_like"/>
    <property type="match status" value="1"/>
</dbReference>
<organism evidence="9 10">
    <name type="scientific">Tessaracoccus palaemonis</name>
    <dbReference type="NCBI Taxonomy" id="2829499"/>
    <lineage>
        <taxon>Bacteria</taxon>
        <taxon>Bacillati</taxon>
        <taxon>Actinomycetota</taxon>
        <taxon>Actinomycetes</taxon>
        <taxon>Propionibacteriales</taxon>
        <taxon>Propionibacteriaceae</taxon>
        <taxon>Tessaracoccus</taxon>
    </lineage>
</organism>
<keyword evidence="4" id="KW-0547">Nucleotide-binding</keyword>
<evidence type="ECO:0000259" key="8">
    <source>
        <dbReference type="PROSITE" id="PS50011"/>
    </source>
</evidence>
<dbReference type="PANTHER" id="PTHR43289">
    <property type="entry name" value="MITOGEN-ACTIVATED PROTEIN KINASE KINASE KINASE 20-RELATED"/>
    <property type="match status" value="1"/>
</dbReference>
<dbReference type="InterPro" id="IPR008266">
    <property type="entry name" value="Tyr_kinase_AS"/>
</dbReference>
<feature type="transmembrane region" description="Helical" evidence="7">
    <location>
        <begin position="380"/>
        <end position="401"/>
    </location>
</feature>